<evidence type="ECO:0000313" key="3">
    <source>
        <dbReference type="EMBL" id="GAA3388878.1"/>
    </source>
</evidence>
<comment type="similarity">
    <text evidence="1">Belongs to the UPF0065 (bug) family.</text>
</comment>
<dbReference type="Pfam" id="PF03401">
    <property type="entry name" value="TctC"/>
    <property type="match status" value="1"/>
</dbReference>
<keyword evidence="2" id="KW-0732">Signal</keyword>
<dbReference type="CDD" id="cd07012">
    <property type="entry name" value="PBP2_Bug_TTT"/>
    <property type="match status" value="1"/>
</dbReference>
<reference evidence="4" key="1">
    <citation type="journal article" date="2019" name="Int. J. Syst. Evol. Microbiol.">
        <title>The Global Catalogue of Microorganisms (GCM) 10K type strain sequencing project: providing services to taxonomists for standard genome sequencing and annotation.</title>
        <authorList>
            <consortium name="The Broad Institute Genomics Platform"/>
            <consortium name="The Broad Institute Genome Sequencing Center for Infectious Disease"/>
            <person name="Wu L."/>
            <person name="Ma J."/>
        </authorList>
    </citation>
    <scope>NUCLEOTIDE SEQUENCE [LARGE SCALE GENOMIC DNA]</scope>
    <source>
        <strain evidence="4">JCM 9458</strain>
    </source>
</reference>
<dbReference type="InterPro" id="IPR005064">
    <property type="entry name" value="BUG"/>
</dbReference>
<dbReference type="Gene3D" id="3.40.190.10">
    <property type="entry name" value="Periplasmic binding protein-like II"/>
    <property type="match status" value="1"/>
</dbReference>
<dbReference type="Proteomes" id="UP001501676">
    <property type="component" value="Unassembled WGS sequence"/>
</dbReference>
<accession>A0ABP6SYT1</accession>
<name>A0ABP6SYT1_9ACTN</name>
<feature type="signal peptide" evidence="2">
    <location>
        <begin position="1"/>
        <end position="18"/>
    </location>
</feature>
<proteinExistence type="inferred from homology"/>
<sequence length="336" mass="35333">MQSSIRARRRVIASAALAAVLALTGCGGNLGDEESDAASSYPERPVQLLVGQDAGGSTDLIARALADEVGKDLDQSITVLNRPGANGGVAAKELASAKPDGYTVMIFVGSLAYITPLAVPPAEAVDINDYTVVTGISQDDYVLVAHPKTGFRTVKDIQDAKRPIKYATTGVGTGSQLTSALLFAQADVKATAVPFDGGAPALTAVLGGQVDVASIQLGEAQEQIKAKKLLPIVTFATKRPSYLPDTPTAKDAGFDVPVQQSRAIVAPKGTPTEVVDRLRAAFGKAFETQAYRDFNTERSLTPNEVDGPTLLEQWTEALSKNRELTTEYKVDLSGTE</sequence>
<dbReference type="PANTHER" id="PTHR42928:SF5">
    <property type="entry name" value="BLR1237 PROTEIN"/>
    <property type="match status" value="1"/>
</dbReference>
<evidence type="ECO:0000256" key="1">
    <source>
        <dbReference type="ARBA" id="ARBA00006987"/>
    </source>
</evidence>
<comment type="caution">
    <text evidence="3">The sequence shown here is derived from an EMBL/GenBank/DDBJ whole genome shotgun (WGS) entry which is preliminary data.</text>
</comment>
<evidence type="ECO:0000256" key="2">
    <source>
        <dbReference type="SAM" id="SignalP"/>
    </source>
</evidence>
<keyword evidence="4" id="KW-1185">Reference proteome</keyword>
<gene>
    <name evidence="3" type="ORF">GCM10020369_36800</name>
</gene>
<dbReference type="InterPro" id="IPR042100">
    <property type="entry name" value="Bug_dom1"/>
</dbReference>
<dbReference type="PROSITE" id="PS51257">
    <property type="entry name" value="PROKAR_LIPOPROTEIN"/>
    <property type="match status" value="1"/>
</dbReference>
<evidence type="ECO:0000313" key="4">
    <source>
        <dbReference type="Proteomes" id="UP001501676"/>
    </source>
</evidence>
<dbReference type="SUPFAM" id="SSF53850">
    <property type="entry name" value="Periplasmic binding protein-like II"/>
    <property type="match status" value="1"/>
</dbReference>
<organism evidence="3 4">
    <name type="scientific">Cryptosporangium minutisporangium</name>
    <dbReference type="NCBI Taxonomy" id="113569"/>
    <lineage>
        <taxon>Bacteria</taxon>
        <taxon>Bacillati</taxon>
        <taxon>Actinomycetota</taxon>
        <taxon>Actinomycetes</taxon>
        <taxon>Cryptosporangiales</taxon>
        <taxon>Cryptosporangiaceae</taxon>
        <taxon>Cryptosporangium</taxon>
    </lineage>
</organism>
<protein>
    <submittedName>
        <fullName evidence="3">Tripartite tricarboxylate transporter substrate binding protein</fullName>
    </submittedName>
</protein>
<dbReference type="EMBL" id="BAAAYN010000023">
    <property type="protein sequence ID" value="GAA3388878.1"/>
    <property type="molecule type" value="Genomic_DNA"/>
</dbReference>
<feature type="chain" id="PRO_5047397618" evidence="2">
    <location>
        <begin position="19"/>
        <end position="336"/>
    </location>
</feature>
<dbReference type="PIRSF" id="PIRSF017082">
    <property type="entry name" value="YflP"/>
    <property type="match status" value="1"/>
</dbReference>
<dbReference type="Gene3D" id="3.40.190.150">
    <property type="entry name" value="Bordetella uptake gene, domain 1"/>
    <property type="match status" value="1"/>
</dbReference>
<dbReference type="PANTHER" id="PTHR42928">
    <property type="entry name" value="TRICARBOXYLATE-BINDING PROTEIN"/>
    <property type="match status" value="1"/>
</dbReference>
<dbReference type="RefSeq" id="WP_345729356.1">
    <property type="nucleotide sequence ID" value="NZ_BAAAYN010000023.1"/>
</dbReference>